<sequence length="167" mass="18233">MEMLCKCQSSGVSPAVCCSAAELFVAEAALAVEKILLSLVLAMGSLSFQSDSLIELPETIYRILQKSKHESVPENKDDGDSEEDEEDDGDDDQDGDDQEEYGGEGDPSGEENDNEDDENEDPEANGEGGSDEDDDEGDEDDDGDESDEEDEEDDEEELLKPPTKKRK</sequence>
<feature type="compositionally biased region" description="Acidic residues" evidence="1">
    <location>
        <begin position="79"/>
        <end position="157"/>
    </location>
</feature>
<feature type="compositionally biased region" description="Basic and acidic residues" evidence="1">
    <location>
        <begin position="67"/>
        <end position="78"/>
    </location>
</feature>
<name>A0A8J5K8T4_ZINOF</name>
<keyword evidence="3" id="KW-1185">Reference proteome</keyword>
<dbReference type="AlphaFoldDB" id="A0A8J5K8T4"/>
<evidence type="ECO:0000313" key="3">
    <source>
        <dbReference type="Proteomes" id="UP000734854"/>
    </source>
</evidence>
<evidence type="ECO:0000313" key="2">
    <source>
        <dbReference type="EMBL" id="KAG6475980.1"/>
    </source>
</evidence>
<proteinExistence type="predicted"/>
<feature type="region of interest" description="Disordered" evidence="1">
    <location>
        <begin position="65"/>
        <end position="167"/>
    </location>
</feature>
<comment type="caution">
    <text evidence="2">The sequence shown here is derived from an EMBL/GenBank/DDBJ whole genome shotgun (WGS) entry which is preliminary data.</text>
</comment>
<dbReference type="PANTHER" id="PTHR35711:SF1">
    <property type="entry name" value="ECTODERMAL, ISOFORM F"/>
    <property type="match status" value="1"/>
</dbReference>
<evidence type="ECO:0000256" key="1">
    <source>
        <dbReference type="SAM" id="MobiDB-lite"/>
    </source>
</evidence>
<organism evidence="2 3">
    <name type="scientific">Zingiber officinale</name>
    <name type="common">Ginger</name>
    <name type="synonym">Amomum zingiber</name>
    <dbReference type="NCBI Taxonomy" id="94328"/>
    <lineage>
        <taxon>Eukaryota</taxon>
        <taxon>Viridiplantae</taxon>
        <taxon>Streptophyta</taxon>
        <taxon>Embryophyta</taxon>
        <taxon>Tracheophyta</taxon>
        <taxon>Spermatophyta</taxon>
        <taxon>Magnoliopsida</taxon>
        <taxon>Liliopsida</taxon>
        <taxon>Zingiberales</taxon>
        <taxon>Zingiberaceae</taxon>
        <taxon>Zingiber</taxon>
    </lineage>
</organism>
<gene>
    <name evidence="2" type="ORF">ZIOFF_065214</name>
</gene>
<dbReference type="EMBL" id="JACMSC010000018">
    <property type="protein sequence ID" value="KAG6475980.1"/>
    <property type="molecule type" value="Genomic_DNA"/>
</dbReference>
<protein>
    <submittedName>
        <fullName evidence="2">Uncharacterized protein</fullName>
    </submittedName>
</protein>
<dbReference type="Proteomes" id="UP000734854">
    <property type="component" value="Unassembled WGS sequence"/>
</dbReference>
<reference evidence="2 3" key="1">
    <citation type="submission" date="2020-08" db="EMBL/GenBank/DDBJ databases">
        <title>Plant Genome Project.</title>
        <authorList>
            <person name="Zhang R.-G."/>
        </authorList>
    </citation>
    <scope>NUCLEOTIDE SEQUENCE [LARGE SCALE GENOMIC DNA]</scope>
    <source>
        <tissue evidence="2">Rhizome</tissue>
    </source>
</reference>
<dbReference type="PANTHER" id="PTHR35711">
    <property type="entry name" value="EXPRESSED PROTEIN"/>
    <property type="match status" value="1"/>
</dbReference>
<accession>A0A8J5K8T4</accession>